<sequence length="55" mass="5636">MGYRTSTHDSDYPREIQAAEAKVQALNDANATSANQVSAAGSSGAKGRQTPAGVQ</sequence>
<dbReference type="AlphaFoldDB" id="A0A242MNK4"/>
<name>A0A242MNK4_CABSO</name>
<organism evidence="2 3">
    <name type="scientific">Caballeronia sordidicola</name>
    <name type="common">Burkholderia sordidicola</name>
    <dbReference type="NCBI Taxonomy" id="196367"/>
    <lineage>
        <taxon>Bacteria</taxon>
        <taxon>Pseudomonadati</taxon>
        <taxon>Pseudomonadota</taxon>
        <taxon>Betaproteobacteria</taxon>
        <taxon>Burkholderiales</taxon>
        <taxon>Burkholderiaceae</taxon>
        <taxon>Caballeronia</taxon>
    </lineage>
</organism>
<protein>
    <submittedName>
        <fullName evidence="2">Uncharacterized protein</fullName>
    </submittedName>
</protein>
<evidence type="ECO:0000313" key="2">
    <source>
        <dbReference type="EMBL" id="OTP72907.1"/>
    </source>
</evidence>
<gene>
    <name evidence="2" type="ORF">PAMC26510_20695</name>
</gene>
<accession>A0A242MNK4</accession>
<reference evidence="2 3" key="1">
    <citation type="submission" date="2017-03" db="EMBL/GenBank/DDBJ databases">
        <title>Genome analysis of strain PAMC 26510.</title>
        <authorList>
            <person name="Oh H.-M."/>
            <person name="Yang J.-A."/>
        </authorList>
    </citation>
    <scope>NUCLEOTIDE SEQUENCE [LARGE SCALE GENOMIC DNA]</scope>
    <source>
        <strain evidence="2 3">PAMC 26510</strain>
    </source>
</reference>
<evidence type="ECO:0000256" key="1">
    <source>
        <dbReference type="SAM" id="MobiDB-lite"/>
    </source>
</evidence>
<feature type="compositionally biased region" description="Polar residues" evidence="1">
    <location>
        <begin position="32"/>
        <end position="41"/>
    </location>
</feature>
<evidence type="ECO:0000313" key="3">
    <source>
        <dbReference type="Proteomes" id="UP000194546"/>
    </source>
</evidence>
<comment type="caution">
    <text evidence="2">The sequence shown here is derived from an EMBL/GenBank/DDBJ whole genome shotgun (WGS) entry which is preliminary data.</text>
</comment>
<feature type="region of interest" description="Disordered" evidence="1">
    <location>
        <begin position="32"/>
        <end position="55"/>
    </location>
</feature>
<proteinExistence type="predicted"/>
<dbReference type="EMBL" id="NBTY01000102">
    <property type="protein sequence ID" value="OTP72907.1"/>
    <property type="molecule type" value="Genomic_DNA"/>
</dbReference>
<dbReference type="Proteomes" id="UP000194546">
    <property type="component" value="Unassembled WGS sequence"/>
</dbReference>